<reference evidence="1" key="4">
    <citation type="submission" date="2019-03" db="UniProtKB">
        <authorList>
            <consortium name="EnsemblPlants"/>
        </authorList>
    </citation>
    <scope>IDENTIFICATION</scope>
</reference>
<accession>A0A453FLA5</accession>
<reference evidence="2" key="1">
    <citation type="journal article" date="2014" name="Science">
        <title>Ancient hybridizations among the ancestral genomes of bread wheat.</title>
        <authorList>
            <consortium name="International Wheat Genome Sequencing Consortium,"/>
            <person name="Marcussen T."/>
            <person name="Sandve S.R."/>
            <person name="Heier L."/>
            <person name="Spannagl M."/>
            <person name="Pfeifer M."/>
            <person name="Jakobsen K.S."/>
            <person name="Wulff B.B."/>
            <person name="Steuernagel B."/>
            <person name="Mayer K.F."/>
            <person name="Olsen O.A."/>
        </authorList>
    </citation>
    <scope>NUCLEOTIDE SEQUENCE [LARGE SCALE GENOMIC DNA]</scope>
    <source>
        <strain evidence="2">cv. AL8/78</strain>
    </source>
</reference>
<dbReference type="Proteomes" id="UP000015105">
    <property type="component" value="Chromosome 3D"/>
</dbReference>
<dbReference type="EnsemblPlants" id="AET3Gv20713400.1">
    <property type="protein sequence ID" value="AET3Gv20713400.1"/>
    <property type="gene ID" value="AET3Gv20713400"/>
</dbReference>
<dbReference type="Gramene" id="AET3Gv20713400.1">
    <property type="protein sequence ID" value="AET3Gv20713400.1"/>
    <property type="gene ID" value="AET3Gv20713400"/>
</dbReference>
<reference evidence="1" key="5">
    <citation type="journal article" date="2021" name="G3 (Bethesda)">
        <title>Aegilops tauschii genome assembly Aet v5.0 features greater sequence contiguity and improved annotation.</title>
        <authorList>
            <person name="Wang L."/>
            <person name="Zhu T."/>
            <person name="Rodriguez J.C."/>
            <person name="Deal K.R."/>
            <person name="Dubcovsky J."/>
            <person name="McGuire P.E."/>
            <person name="Lux T."/>
            <person name="Spannagl M."/>
            <person name="Mayer K.F.X."/>
            <person name="Baldrich P."/>
            <person name="Meyers B.C."/>
            <person name="Huo N."/>
            <person name="Gu Y.Q."/>
            <person name="Zhou H."/>
            <person name="Devos K.M."/>
            <person name="Bennetzen J.L."/>
            <person name="Unver T."/>
            <person name="Budak H."/>
            <person name="Gulick P.J."/>
            <person name="Galiba G."/>
            <person name="Kalapos B."/>
            <person name="Nelson D.R."/>
            <person name="Li P."/>
            <person name="You F.M."/>
            <person name="Luo M.C."/>
            <person name="Dvorak J."/>
        </authorList>
    </citation>
    <scope>NUCLEOTIDE SEQUENCE [LARGE SCALE GENOMIC DNA]</scope>
    <source>
        <strain evidence="1">cv. AL8/78</strain>
    </source>
</reference>
<evidence type="ECO:0000313" key="2">
    <source>
        <dbReference type="Proteomes" id="UP000015105"/>
    </source>
</evidence>
<dbReference type="AlphaFoldDB" id="A0A453FLA5"/>
<protein>
    <submittedName>
        <fullName evidence="1">Uncharacterized protein</fullName>
    </submittedName>
</protein>
<reference evidence="1" key="3">
    <citation type="journal article" date="2017" name="Nature">
        <title>Genome sequence of the progenitor of the wheat D genome Aegilops tauschii.</title>
        <authorList>
            <person name="Luo M.C."/>
            <person name="Gu Y.Q."/>
            <person name="Puiu D."/>
            <person name="Wang H."/>
            <person name="Twardziok S.O."/>
            <person name="Deal K.R."/>
            <person name="Huo N."/>
            <person name="Zhu T."/>
            <person name="Wang L."/>
            <person name="Wang Y."/>
            <person name="McGuire P.E."/>
            <person name="Liu S."/>
            <person name="Long H."/>
            <person name="Ramasamy R.K."/>
            <person name="Rodriguez J.C."/>
            <person name="Van S.L."/>
            <person name="Yuan L."/>
            <person name="Wang Z."/>
            <person name="Xia Z."/>
            <person name="Xiao L."/>
            <person name="Anderson O.D."/>
            <person name="Ouyang S."/>
            <person name="Liang Y."/>
            <person name="Zimin A.V."/>
            <person name="Pertea G."/>
            <person name="Qi P."/>
            <person name="Bennetzen J.L."/>
            <person name="Dai X."/>
            <person name="Dawson M.W."/>
            <person name="Muller H.G."/>
            <person name="Kugler K."/>
            <person name="Rivarola-Duarte L."/>
            <person name="Spannagl M."/>
            <person name="Mayer K.F.X."/>
            <person name="Lu F.H."/>
            <person name="Bevan M.W."/>
            <person name="Leroy P."/>
            <person name="Li P."/>
            <person name="You F.M."/>
            <person name="Sun Q."/>
            <person name="Liu Z."/>
            <person name="Lyons E."/>
            <person name="Wicker T."/>
            <person name="Salzberg S.L."/>
            <person name="Devos K.M."/>
            <person name="Dvorak J."/>
        </authorList>
    </citation>
    <scope>NUCLEOTIDE SEQUENCE [LARGE SCALE GENOMIC DNA]</scope>
    <source>
        <strain evidence="1">cv. AL8/78</strain>
    </source>
</reference>
<evidence type="ECO:0000313" key="1">
    <source>
        <dbReference type="EnsemblPlants" id="AET3Gv20713400.1"/>
    </source>
</evidence>
<name>A0A453FLA5_AEGTS</name>
<reference evidence="2" key="2">
    <citation type="journal article" date="2017" name="Nat. Plants">
        <title>The Aegilops tauschii genome reveals multiple impacts of transposons.</title>
        <authorList>
            <person name="Zhao G."/>
            <person name="Zou C."/>
            <person name="Li K."/>
            <person name="Wang K."/>
            <person name="Li T."/>
            <person name="Gao L."/>
            <person name="Zhang X."/>
            <person name="Wang H."/>
            <person name="Yang Z."/>
            <person name="Liu X."/>
            <person name="Jiang W."/>
            <person name="Mao L."/>
            <person name="Kong X."/>
            <person name="Jiao Y."/>
            <person name="Jia J."/>
        </authorList>
    </citation>
    <scope>NUCLEOTIDE SEQUENCE [LARGE SCALE GENOMIC DNA]</scope>
    <source>
        <strain evidence="2">cv. AL8/78</strain>
    </source>
</reference>
<proteinExistence type="predicted"/>
<keyword evidence="2" id="KW-1185">Reference proteome</keyword>
<organism evidence="1 2">
    <name type="scientific">Aegilops tauschii subsp. strangulata</name>
    <name type="common">Goatgrass</name>
    <dbReference type="NCBI Taxonomy" id="200361"/>
    <lineage>
        <taxon>Eukaryota</taxon>
        <taxon>Viridiplantae</taxon>
        <taxon>Streptophyta</taxon>
        <taxon>Embryophyta</taxon>
        <taxon>Tracheophyta</taxon>
        <taxon>Spermatophyta</taxon>
        <taxon>Magnoliopsida</taxon>
        <taxon>Liliopsida</taxon>
        <taxon>Poales</taxon>
        <taxon>Poaceae</taxon>
        <taxon>BOP clade</taxon>
        <taxon>Pooideae</taxon>
        <taxon>Triticodae</taxon>
        <taxon>Triticeae</taxon>
        <taxon>Triticinae</taxon>
        <taxon>Aegilops</taxon>
    </lineage>
</organism>
<sequence length="59" mass="6896">MFWMEPWLEAPNDTKIKCPIYINSPCLKKKCSLLGKNVIGTIRSWRPQQKKINDITMST</sequence>